<dbReference type="InterPro" id="IPR010259">
    <property type="entry name" value="S8pro/Inhibitor_I9"/>
</dbReference>
<feature type="domain" description="Peptidase S8/S53" evidence="9">
    <location>
        <begin position="158"/>
        <end position="389"/>
    </location>
</feature>
<evidence type="ECO:0000256" key="4">
    <source>
        <dbReference type="ARBA" id="ARBA00022801"/>
    </source>
</evidence>
<feature type="active site" description="Charge relay system" evidence="6">
    <location>
        <position position="167"/>
    </location>
</feature>
<keyword evidence="5 6" id="KW-0720">Serine protease</keyword>
<dbReference type="OrthoDB" id="206201at2759"/>
<evidence type="ECO:0000256" key="7">
    <source>
        <dbReference type="RuleBase" id="RU003355"/>
    </source>
</evidence>
<evidence type="ECO:0000259" key="9">
    <source>
        <dbReference type="Pfam" id="PF00082"/>
    </source>
</evidence>
<dbReference type="InterPro" id="IPR036852">
    <property type="entry name" value="Peptidase_S8/S53_dom_sf"/>
</dbReference>
<dbReference type="AlphaFoldDB" id="S8A9D8"/>
<reference evidence="11 12" key="1">
    <citation type="journal article" date="2013" name="PLoS Genet.">
        <title>Genomic mechanisms accounting for the adaptation to parasitism in nematode-trapping fungi.</title>
        <authorList>
            <person name="Meerupati T."/>
            <person name="Andersson K.M."/>
            <person name="Friman E."/>
            <person name="Kumar D."/>
            <person name="Tunlid A."/>
            <person name="Ahren D."/>
        </authorList>
    </citation>
    <scope>NUCLEOTIDE SEQUENCE [LARGE SCALE GENOMIC DNA]</scope>
    <source>
        <strain evidence="11 12">CBS 200.50</strain>
    </source>
</reference>
<evidence type="ECO:0008006" key="13">
    <source>
        <dbReference type="Google" id="ProtNLM"/>
    </source>
</evidence>
<keyword evidence="3 8" id="KW-0732">Signal</keyword>
<dbReference type="InterPro" id="IPR000209">
    <property type="entry name" value="Peptidase_S8/S53_dom"/>
</dbReference>
<dbReference type="InterPro" id="IPR050131">
    <property type="entry name" value="Peptidase_S8_subtilisin-like"/>
</dbReference>
<dbReference type="PRINTS" id="PR00723">
    <property type="entry name" value="SUBTILISIN"/>
</dbReference>
<dbReference type="eggNOG" id="KOG1153">
    <property type="taxonomic scope" value="Eukaryota"/>
</dbReference>
<dbReference type="PANTHER" id="PTHR43806:SF11">
    <property type="entry name" value="CEREVISIN-RELATED"/>
    <property type="match status" value="1"/>
</dbReference>
<evidence type="ECO:0000256" key="1">
    <source>
        <dbReference type="ARBA" id="ARBA00011073"/>
    </source>
</evidence>
<feature type="domain" description="Inhibitor I9" evidence="10">
    <location>
        <begin position="39"/>
        <end position="123"/>
    </location>
</feature>
<name>S8A9D8_DACHA</name>
<dbReference type="InterPro" id="IPR023827">
    <property type="entry name" value="Peptidase_S8_Asp-AS"/>
</dbReference>
<dbReference type="GO" id="GO:0006508">
    <property type="term" value="P:proteolysis"/>
    <property type="evidence" value="ECO:0007669"/>
    <property type="project" value="UniProtKB-KW"/>
</dbReference>
<comment type="caution">
    <text evidence="11">The sequence shown here is derived from an EMBL/GenBank/DDBJ whole genome shotgun (WGS) entry which is preliminary data.</text>
</comment>
<dbReference type="PROSITE" id="PS51892">
    <property type="entry name" value="SUBTILASE"/>
    <property type="match status" value="1"/>
</dbReference>
<dbReference type="InterPro" id="IPR037045">
    <property type="entry name" value="S8pro/Inhibitor_I9_sf"/>
</dbReference>
<organism evidence="11 12">
    <name type="scientific">Dactylellina haptotyla (strain CBS 200.50)</name>
    <name type="common">Nematode-trapping fungus</name>
    <name type="synonym">Monacrosporium haptotylum</name>
    <dbReference type="NCBI Taxonomy" id="1284197"/>
    <lineage>
        <taxon>Eukaryota</taxon>
        <taxon>Fungi</taxon>
        <taxon>Dikarya</taxon>
        <taxon>Ascomycota</taxon>
        <taxon>Pezizomycotina</taxon>
        <taxon>Orbiliomycetes</taxon>
        <taxon>Orbiliales</taxon>
        <taxon>Orbiliaceae</taxon>
        <taxon>Dactylellina</taxon>
    </lineage>
</organism>
<dbReference type="GO" id="GO:0004252">
    <property type="term" value="F:serine-type endopeptidase activity"/>
    <property type="evidence" value="ECO:0007669"/>
    <property type="project" value="UniProtKB-UniRule"/>
</dbReference>
<evidence type="ECO:0000256" key="6">
    <source>
        <dbReference type="PROSITE-ProRule" id="PRU01240"/>
    </source>
</evidence>
<dbReference type="InterPro" id="IPR034193">
    <property type="entry name" value="PCSK9_ProteinaseK-like"/>
</dbReference>
<evidence type="ECO:0000256" key="2">
    <source>
        <dbReference type="ARBA" id="ARBA00022670"/>
    </source>
</evidence>
<dbReference type="Gene3D" id="3.40.50.200">
    <property type="entry name" value="Peptidase S8/S53 domain"/>
    <property type="match status" value="1"/>
</dbReference>
<keyword evidence="4 6" id="KW-0378">Hydrolase</keyword>
<keyword evidence="2 6" id="KW-0645">Protease</keyword>
<dbReference type="PROSITE" id="PS00138">
    <property type="entry name" value="SUBTILASE_SER"/>
    <property type="match status" value="1"/>
</dbReference>
<dbReference type="HOGENOM" id="CLU_011263_1_4_1"/>
<sequence length="432" mass="44542">MLMNRLLSLLVVTGLSSQALAAPLLKVLNLGAANAILDKYIIVFKDTTSDAAITSHKSLIGSLHTGVIKRLKLTGAKALGIEKEFNFASGFRGYSGGFDPDTLKQILLSPDISYVEQDGVVKTNAVQNNAEWGLERVSNKAFTNDGSFKYSYNDATAGAGVSVYIIDTGIQVSHNEFEGRASWGYDFITNSPTGQDENGHGTHCAGTIGGKTYGVAKKAKLVAVRVLDGSGSGSNSGVIAGMQWVADNAIPNKSVASMSLGGLFSQATNDAVNAIYTAGITIVVAAGNDAQLATFYSPASTPNAITVGAMNIDNKIAYFSNFGPGVDVFAPGVNVKSSFIGPSNAETAVYSGTSMATPHVAGLSAYVISSAPGGSLTPSAVTMNITNGAITGQLVAQEYALSLPLIGIITQLTDGPVSVGTPNKIAYNGYLG</sequence>
<dbReference type="Gene3D" id="3.30.70.80">
    <property type="entry name" value="Peptidase S8 propeptide/proteinase inhibitor I9"/>
    <property type="match status" value="1"/>
</dbReference>
<dbReference type="EMBL" id="AQGS01000467">
    <property type="protein sequence ID" value="EPS39484.1"/>
    <property type="molecule type" value="Genomic_DNA"/>
</dbReference>
<evidence type="ECO:0000259" key="10">
    <source>
        <dbReference type="Pfam" id="PF05922"/>
    </source>
</evidence>
<dbReference type="SUPFAM" id="SSF54897">
    <property type="entry name" value="Protease propeptides/inhibitors"/>
    <property type="match status" value="1"/>
</dbReference>
<dbReference type="OMA" id="DNPPSWG"/>
<evidence type="ECO:0000256" key="5">
    <source>
        <dbReference type="ARBA" id="ARBA00022825"/>
    </source>
</evidence>
<protein>
    <recommendedName>
        <fullName evidence="13">Peptidase S8/S53 domain-containing protein</fullName>
    </recommendedName>
</protein>
<dbReference type="PROSITE" id="PS00137">
    <property type="entry name" value="SUBTILASE_HIS"/>
    <property type="match status" value="1"/>
</dbReference>
<dbReference type="STRING" id="1284197.S8A9D8"/>
<dbReference type="CDD" id="cd04077">
    <property type="entry name" value="Peptidases_S8_PCSK9_ProteinaseK_like"/>
    <property type="match status" value="1"/>
</dbReference>
<accession>S8A9D8</accession>
<dbReference type="PROSITE" id="PS00136">
    <property type="entry name" value="SUBTILASE_ASP"/>
    <property type="match status" value="1"/>
</dbReference>
<evidence type="ECO:0000256" key="8">
    <source>
        <dbReference type="SAM" id="SignalP"/>
    </source>
</evidence>
<feature type="active site" description="Charge relay system" evidence="6">
    <location>
        <position position="200"/>
    </location>
</feature>
<dbReference type="Pfam" id="PF00082">
    <property type="entry name" value="Peptidase_S8"/>
    <property type="match status" value="1"/>
</dbReference>
<comment type="similarity">
    <text evidence="1 6 7">Belongs to the peptidase S8 family.</text>
</comment>
<keyword evidence="12" id="KW-1185">Reference proteome</keyword>
<dbReference type="FunFam" id="3.40.50.200:FF:000007">
    <property type="entry name" value="Subtilisin-like serine protease"/>
    <property type="match status" value="1"/>
</dbReference>
<dbReference type="Proteomes" id="UP000015100">
    <property type="component" value="Unassembled WGS sequence"/>
</dbReference>
<dbReference type="Pfam" id="PF05922">
    <property type="entry name" value="Inhibitor_I9"/>
    <property type="match status" value="1"/>
</dbReference>
<feature type="signal peptide" evidence="8">
    <location>
        <begin position="1"/>
        <end position="21"/>
    </location>
</feature>
<dbReference type="SUPFAM" id="SSF52743">
    <property type="entry name" value="Subtilisin-like"/>
    <property type="match status" value="1"/>
</dbReference>
<feature type="active site" description="Charge relay system" evidence="6">
    <location>
        <position position="354"/>
    </location>
</feature>
<dbReference type="InterPro" id="IPR022398">
    <property type="entry name" value="Peptidase_S8_His-AS"/>
</dbReference>
<gene>
    <name evidence="11" type="ORF">H072_6692</name>
</gene>
<dbReference type="InterPro" id="IPR015500">
    <property type="entry name" value="Peptidase_S8_subtilisin-rel"/>
</dbReference>
<evidence type="ECO:0000256" key="3">
    <source>
        <dbReference type="ARBA" id="ARBA00022729"/>
    </source>
</evidence>
<evidence type="ECO:0000313" key="12">
    <source>
        <dbReference type="Proteomes" id="UP000015100"/>
    </source>
</evidence>
<proteinExistence type="inferred from homology"/>
<evidence type="ECO:0000313" key="11">
    <source>
        <dbReference type="EMBL" id="EPS39484.1"/>
    </source>
</evidence>
<dbReference type="InterPro" id="IPR023828">
    <property type="entry name" value="Peptidase_S8_Ser-AS"/>
</dbReference>
<reference evidence="12" key="2">
    <citation type="submission" date="2013-04" db="EMBL/GenBank/DDBJ databases">
        <title>Genomic mechanisms accounting for the adaptation to parasitism in nematode-trapping fungi.</title>
        <authorList>
            <person name="Ahren D.G."/>
        </authorList>
    </citation>
    <scope>NUCLEOTIDE SEQUENCE [LARGE SCALE GENOMIC DNA]</scope>
    <source>
        <strain evidence="12">CBS 200.50</strain>
    </source>
</reference>
<dbReference type="PANTHER" id="PTHR43806">
    <property type="entry name" value="PEPTIDASE S8"/>
    <property type="match status" value="1"/>
</dbReference>
<feature type="chain" id="PRO_5004548331" description="Peptidase S8/S53 domain-containing protein" evidence="8">
    <location>
        <begin position="22"/>
        <end position="432"/>
    </location>
</feature>